<dbReference type="SMART" id="SM00407">
    <property type="entry name" value="IGc1"/>
    <property type="match status" value="1"/>
</dbReference>
<evidence type="ECO:0000313" key="5">
    <source>
        <dbReference type="Ensembl" id="ENSSFOP00015063122.1"/>
    </source>
</evidence>
<evidence type="ECO:0000256" key="1">
    <source>
        <dbReference type="ARBA" id="ARBA00023180"/>
    </source>
</evidence>
<dbReference type="GO" id="GO:0005615">
    <property type="term" value="C:extracellular space"/>
    <property type="evidence" value="ECO:0007669"/>
    <property type="project" value="TreeGrafter"/>
</dbReference>
<dbReference type="SUPFAM" id="SSF54452">
    <property type="entry name" value="MHC antigen-recognition domain"/>
    <property type="match status" value="1"/>
</dbReference>
<dbReference type="InterPro" id="IPR037055">
    <property type="entry name" value="MHC_I-like_Ag-recog_sf"/>
</dbReference>
<evidence type="ECO:0000259" key="4">
    <source>
        <dbReference type="PROSITE" id="PS50835"/>
    </source>
</evidence>
<dbReference type="Ensembl" id="ENSSFOT00015064503.1">
    <property type="protein sequence ID" value="ENSSFOP00015063122.1"/>
    <property type="gene ID" value="ENSSFOG00015009872.2"/>
</dbReference>
<dbReference type="GeneTree" id="ENSGT01120000271825"/>
<keyword evidence="3" id="KW-0812">Transmembrane</keyword>
<evidence type="ECO:0000313" key="6">
    <source>
        <dbReference type="Proteomes" id="UP000694397"/>
    </source>
</evidence>
<dbReference type="PANTHER" id="PTHR16675:SF191">
    <property type="entry name" value="CLASS I HISTOCOMPATIBILITY ANTIGEN, F10 ALPHA CHAIN-LIKE-RELATED"/>
    <property type="match status" value="1"/>
</dbReference>
<dbReference type="Gene3D" id="2.60.40.10">
    <property type="entry name" value="Immunoglobulins"/>
    <property type="match status" value="1"/>
</dbReference>
<reference evidence="5" key="3">
    <citation type="submission" date="2025-09" db="UniProtKB">
        <authorList>
            <consortium name="Ensembl"/>
        </authorList>
    </citation>
    <scope>IDENTIFICATION</scope>
</reference>
<dbReference type="InterPro" id="IPR036179">
    <property type="entry name" value="Ig-like_dom_sf"/>
</dbReference>
<organism evidence="5 6">
    <name type="scientific">Scleropages formosus</name>
    <name type="common">Asian bonytongue</name>
    <name type="synonym">Osteoglossum formosum</name>
    <dbReference type="NCBI Taxonomy" id="113540"/>
    <lineage>
        <taxon>Eukaryota</taxon>
        <taxon>Metazoa</taxon>
        <taxon>Chordata</taxon>
        <taxon>Craniata</taxon>
        <taxon>Vertebrata</taxon>
        <taxon>Euteleostomi</taxon>
        <taxon>Actinopterygii</taxon>
        <taxon>Neopterygii</taxon>
        <taxon>Teleostei</taxon>
        <taxon>Osteoglossocephala</taxon>
        <taxon>Osteoglossomorpha</taxon>
        <taxon>Osteoglossiformes</taxon>
        <taxon>Osteoglossidae</taxon>
        <taxon>Scleropages</taxon>
    </lineage>
</organism>
<dbReference type="PANTHER" id="PTHR16675">
    <property type="entry name" value="MHC CLASS I-RELATED"/>
    <property type="match status" value="1"/>
</dbReference>
<dbReference type="Proteomes" id="UP000694397">
    <property type="component" value="Chromosome 23"/>
</dbReference>
<reference evidence="5" key="2">
    <citation type="submission" date="2025-08" db="UniProtKB">
        <authorList>
            <consortium name="Ensembl"/>
        </authorList>
    </citation>
    <scope>IDENTIFICATION</scope>
</reference>
<keyword evidence="6" id="KW-1185">Reference proteome</keyword>
<dbReference type="InterPro" id="IPR050208">
    <property type="entry name" value="MHC_class-I_related"/>
</dbReference>
<dbReference type="SUPFAM" id="SSF48726">
    <property type="entry name" value="Immunoglobulin"/>
    <property type="match status" value="1"/>
</dbReference>
<dbReference type="Gene3D" id="3.30.500.10">
    <property type="entry name" value="MHC class I-like antigen recognition-like"/>
    <property type="match status" value="1"/>
</dbReference>
<accession>A0A8C9VPY5</accession>
<evidence type="ECO:0000256" key="3">
    <source>
        <dbReference type="SAM" id="Phobius"/>
    </source>
</evidence>
<dbReference type="PROSITE" id="PS50835">
    <property type="entry name" value="IG_LIKE"/>
    <property type="match status" value="1"/>
</dbReference>
<feature type="domain" description="Ig-like" evidence="4">
    <location>
        <begin position="217"/>
        <end position="308"/>
    </location>
</feature>
<dbReference type="Pfam" id="PF07654">
    <property type="entry name" value="C1-set"/>
    <property type="match status" value="1"/>
</dbReference>
<name>A0A8C9VPY5_SCLFO</name>
<dbReference type="GO" id="GO:0006955">
    <property type="term" value="P:immune response"/>
    <property type="evidence" value="ECO:0007669"/>
    <property type="project" value="TreeGrafter"/>
</dbReference>
<proteinExistence type="predicted"/>
<reference evidence="5 6" key="1">
    <citation type="submission" date="2019-04" db="EMBL/GenBank/DDBJ databases">
        <authorList>
            <consortium name="Wellcome Sanger Institute Data Sharing"/>
        </authorList>
    </citation>
    <scope>NUCLEOTIDE SEQUENCE [LARGE SCALE GENOMIC DNA]</scope>
</reference>
<dbReference type="InterPro" id="IPR007110">
    <property type="entry name" value="Ig-like_dom"/>
</dbReference>
<protein>
    <recommendedName>
        <fullName evidence="4">Ig-like domain-containing protein</fullName>
    </recommendedName>
</protein>
<dbReference type="GO" id="GO:0009897">
    <property type="term" value="C:external side of plasma membrane"/>
    <property type="evidence" value="ECO:0007669"/>
    <property type="project" value="TreeGrafter"/>
</dbReference>
<keyword evidence="2" id="KW-0393">Immunoglobulin domain</keyword>
<keyword evidence="1" id="KW-0325">Glycoprotein</keyword>
<evidence type="ECO:0000256" key="2">
    <source>
        <dbReference type="ARBA" id="ARBA00023319"/>
    </source>
</evidence>
<feature type="transmembrane region" description="Helical" evidence="3">
    <location>
        <begin position="329"/>
        <end position="352"/>
    </location>
</feature>
<dbReference type="AlphaFoldDB" id="A0A8C9VPY5"/>
<dbReference type="PROSITE" id="PS00290">
    <property type="entry name" value="IG_MHC"/>
    <property type="match status" value="1"/>
</dbReference>
<sequence length="363" mass="41668">FKIILTQYKRYCVDQHLTLCFDPPLLCLSLETACHSLRLLVTLISGDTQFPELTLVLMVNDIPVEYYDSNVTRIVSRRHWIVNENRLRTWNSFVTRRLPVYTRTCGICGKLVLTVFINQTIYRMHSSPAGVHVYQKFAACDLEGDSLTRFFLQDAYEGVETRNYDILTQLEVSLRIAGCQWRGSITPPINASPYPGLPVILISEILMFVFSCFAVRPRVRVMRKANVASGKMNIVCLATGFYPRHIKMTLLRDERAVPDEELTAGEVFPNGDGTYQLRRSLALSEEEQRKKHVYTCTVTHLSLDNKLDVRWGMTHVECVQSKRVERCCFIWYVAPRLLIVLSVMGITGTLCWRRRTGKMKALG</sequence>
<dbReference type="InterPro" id="IPR013783">
    <property type="entry name" value="Ig-like_fold"/>
</dbReference>
<dbReference type="InterPro" id="IPR003006">
    <property type="entry name" value="Ig/MHC_CS"/>
</dbReference>
<dbReference type="InterPro" id="IPR011162">
    <property type="entry name" value="MHC_I/II-like_Ag-recog"/>
</dbReference>
<dbReference type="OrthoDB" id="8936120at2759"/>
<dbReference type="InterPro" id="IPR003597">
    <property type="entry name" value="Ig_C1-set"/>
</dbReference>
<keyword evidence="3" id="KW-0472">Membrane</keyword>
<keyword evidence="3" id="KW-1133">Transmembrane helix</keyword>